<evidence type="ECO:0008006" key="3">
    <source>
        <dbReference type="Google" id="ProtNLM"/>
    </source>
</evidence>
<dbReference type="EMBL" id="CAKLDI010000001">
    <property type="protein sequence ID" value="CAH0534606.1"/>
    <property type="molecule type" value="Genomic_DNA"/>
</dbReference>
<evidence type="ECO:0000313" key="1">
    <source>
        <dbReference type="EMBL" id="CAH0534606.1"/>
    </source>
</evidence>
<protein>
    <recommendedName>
        <fullName evidence="3">DUF333 domain-containing protein</fullName>
    </recommendedName>
</protein>
<accession>A0ABM8ZWC1</accession>
<reference evidence="1" key="1">
    <citation type="submission" date="2021-11" db="EMBL/GenBank/DDBJ databases">
        <authorList>
            <person name="Rodrigo-Torres L."/>
            <person name="Arahal R. D."/>
            <person name="Lucena T."/>
        </authorList>
    </citation>
    <scope>NUCLEOTIDE SEQUENCE</scope>
    <source>
        <strain evidence="1">CECT 7929</strain>
    </source>
</reference>
<gene>
    <name evidence="1" type="ORF">VST7929_02551</name>
</gene>
<organism evidence="1 2">
    <name type="scientific">Vibrio stylophorae</name>
    <dbReference type="NCBI Taxonomy" id="659351"/>
    <lineage>
        <taxon>Bacteria</taxon>
        <taxon>Pseudomonadati</taxon>
        <taxon>Pseudomonadota</taxon>
        <taxon>Gammaproteobacteria</taxon>
        <taxon>Vibrionales</taxon>
        <taxon>Vibrionaceae</taxon>
        <taxon>Vibrio</taxon>
    </lineage>
</organism>
<keyword evidence="2" id="KW-1185">Reference proteome</keyword>
<dbReference type="PANTHER" id="PTHR38008">
    <property type="entry name" value="HEMOLYSIN-RELATED"/>
    <property type="match status" value="1"/>
</dbReference>
<dbReference type="PROSITE" id="PS51257">
    <property type="entry name" value="PROKAR_LIPOPROTEIN"/>
    <property type="match status" value="1"/>
</dbReference>
<comment type="caution">
    <text evidence="1">The sequence shown here is derived from an EMBL/GenBank/DDBJ whole genome shotgun (WGS) entry which is preliminary data.</text>
</comment>
<name>A0ABM8ZWC1_9VIBR</name>
<dbReference type="Pfam" id="PF03891">
    <property type="entry name" value="DUF333"/>
    <property type="match status" value="1"/>
</dbReference>
<dbReference type="RefSeq" id="WP_237467508.1">
    <property type="nucleotide sequence ID" value="NZ_CAKLDI010000001.1"/>
</dbReference>
<evidence type="ECO:0000313" key="2">
    <source>
        <dbReference type="Proteomes" id="UP000838672"/>
    </source>
</evidence>
<dbReference type="InterPro" id="IPR005590">
    <property type="entry name" value="DUF333"/>
</dbReference>
<sequence>MRVLLPFCFIMLLVGCDAKNKPQDSSNANLANPAATFCLDQGGQYQTENTDTGVVGFCHLADGTRVDAWQYFRQHTESKEK</sequence>
<proteinExistence type="predicted"/>
<dbReference type="Proteomes" id="UP000838672">
    <property type="component" value="Unassembled WGS sequence"/>
</dbReference>
<dbReference type="PANTHER" id="PTHR38008:SF2">
    <property type="entry name" value="HEMOLYSIN"/>
    <property type="match status" value="1"/>
</dbReference>